<keyword evidence="3" id="KW-0106">Calcium</keyword>
<dbReference type="PROSITE" id="PS51828">
    <property type="entry name" value="PTX_2"/>
    <property type="match status" value="1"/>
</dbReference>
<dbReference type="InterPro" id="IPR051360">
    <property type="entry name" value="Neuronal_Pentraxin_Related"/>
</dbReference>
<dbReference type="PRINTS" id="PR00895">
    <property type="entry name" value="PENTAXIN"/>
</dbReference>
<evidence type="ECO:0000313" key="10">
    <source>
        <dbReference type="EMBL" id="KAF7688250.1"/>
    </source>
</evidence>
<evidence type="ECO:0000256" key="7">
    <source>
        <dbReference type="SAM" id="Coils"/>
    </source>
</evidence>
<keyword evidence="7" id="KW-0175">Coiled coil</keyword>
<evidence type="ECO:0000256" key="2">
    <source>
        <dbReference type="ARBA" id="ARBA00022723"/>
    </source>
</evidence>
<organism evidence="10 11">
    <name type="scientific">Silurus meridionalis</name>
    <name type="common">Southern catfish</name>
    <name type="synonym">Silurus soldatovi meridionalis</name>
    <dbReference type="NCBI Taxonomy" id="175797"/>
    <lineage>
        <taxon>Eukaryota</taxon>
        <taxon>Metazoa</taxon>
        <taxon>Chordata</taxon>
        <taxon>Craniata</taxon>
        <taxon>Vertebrata</taxon>
        <taxon>Euteleostomi</taxon>
        <taxon>Actinopterygii</taxon>
        <taxon>Neopterygii</taxon>
        <taxon>Teleostei</taxon>
        <taxon>Ostariophysi</taxon>
        <taxon>Siluriformes</taxon>
        <taxon>Siluridae</taxon>
        <taxon>Silurus</taxon>
    </lineage>
</organism>
<keyword evidence="4 6" id="KW-1015">Disulfide bond</keyword>
<dbReference type="AlphaFoldDB" id="A0A8T0A8H5"/>
<proteinExistence type="predicted"/>
<dbReference type="FunFam" id="2.60.120.200:FF:000012">
    <property type="entry name" value="neuronal pentraxin receptor"/>
    <property type="match status" value="1"/>
</dbReference>
<dbReference type="InterPro" id="IPR001759">
    <property type="entry name" value="PTX_dom"/>
</dbReference>
<evidence type="ECO:0000256" key="5">
    <source>
        <dbReference type="ARBA" id="ARBA00023180"/>
    </source>
</evidence>
<keyword evidence="5" id="KW-0325">Glycoprotein</keyword>
<comment type="caution">
    <text evidence="10">The sequence shown here is derived from an EMBL/GenBank/DDBJ whole genome shotgun (WGS) entry which is preliminary data.</text>
</comment>
<dbReference type="PANTHER" id="PTHR19277:SF162">
    <property type="entry name" value="NEURONAL PENTRAXIN RECEPTOR"/>
    <property type="match status" value="1"/>
</dbReference>
<sequence>MSDELAGREHHRIIKITFRIHEKGHTEDYKHKKNTQTGFYFLKSINAVGDFAQGITASRENHRCGAEDEVRGGCGGGRGARVSRRAGVHRGERVLACAGRRLPAIPASTNGTVSPLPPGSLGALYGADTSQQEPAAGAGLETPLLGELSAGASPQRFVFSRLLCSPVPPGECAMRRRRRDKEREQQAEGDDQDEDEDWGALSATAEELRRTVALQSEQIAADRRTIDELTGKLAECESALLDERSVAERGAAASVPARRRLMAGDGVRESAAAQLHTARAVEELERAILQLKDRIEKLELEMVPALLNHSEVAAGSTGMRLALGQSGGRVEDVGGELVQKVKHLEEERKNLRKETQNHNHRIDQGINTLQERISELEQSFTGQSYPQGFKLSFPMRTNYMYGLLRRNIPEMYAFTACVWLKATESGIGTPFSYAVDKQPNELVLLQGVHKPAELLINAKVAQLPLSFPPGTWQHVCVSWTLRDGVWKAYQGGKLKGRGEGLSSWHPIRSAGVLVLGQEQDMPGGQFDASQALVGELSLFNLWDRVLSPAEIGTLAACGEPALTGNVVSWTDRDVDVFGGATKEPVDPCTSDATAQK</sequence>
<name>A0A8T0A8H5_SILME</name>
<dbReference type="Pfam" id="PF00354">
    <property type="entry name" value="Pentaxin"/>
    <property type="match status" value="1"/>
</dbReference>
<dbReference type="InterPro" id="IPR013320">
    <property type="entry name" value="ConA-like_dom_sf"/>
</dbReference>
<dbReference type="EMBL" id="JABFDY010000026">
    <property type="protein sequence ID" value="KAF7688250.1"/>
    <property type="molecule type" value="Genomic_DNA"/>
</dbReference>
<evidence type="ECO:0000256" key="3">
    <source>
        <dbReference type="ARBA" id="ARBA00022837"/>
    </source>
</evidence>
<feature type="domain" description="Pentraxin (PTX)" evidence="9">
    <location>
        <begin position="387"/>
        <end position="588"/>
    </location>
</feature>
<evidence type="ECO:0000259" key="9">
    <source>
        <dbReference type="PROSITE" id="PS51828"/>
    </source>
</evidence>
<dbReference type="Proteomes" id="UP000606274">
    <property type="component" value="Unassembled WGS sequence"/>
</dbReference>
<feature type="region of interest" description="Disordered" evidence="8">
    <location>
        <begin position="170"/>
        <end position="197"/>
    </location>
</feature>
<comment type="cofactor">
    <cofactor evidence="1">
        <name>Ca(2+)</name>
        <dbReference type="ChEBI" id="CHEBI:29108"/>
    </cofactor>
</comment>
<reference evidence="10" key="1">
    <citation type="submission" date="2020-08" db="EMBL/GenBank/DDBJ databases">
        <title>Chromosome-level assembly of Southern catfish (Silurus meridionalis) provides insights into visual adaptation to the nocturnal and benthic lifestyles.</title>
        <authorList>
            <person name="Zhang Y."/>
            <person name="Wang D."/>
            <person name="Peng Z."/>
        </authorList>
    </citation>
    <scope>NUCLEOTIDE SEQUENCE</scope>
    <source>
        <strain evidence="10">SWU-2019-XX</strain>
        <tissue evidence="10">Muscle</tissue>
    </source>
</reference>
<feature type="disulfide bond" evidence="6">
    <location>
        <begin position="417"/>
        <end position="476"/>
    </location>
</feature>
<dbReference type="SUPFAM" id="SSF49899">
    <property type="entry name" value="Concanavalin A-like lectins/glucanases"/>
    <property type="match status" value="1"/>
</dbReference>
<evidence type="ECO:0000256" key="8">
    <source>
        <dbReference type="SAM" id="MobiDB-lite"/>
    </source>
</evidence>
<dbReference type="PANTHER" id="PTHR19277">
    <property type="entry name" value="PENTRAXIN"/>
    <property type="match status" value="1"/>
</dbReference>
<keyword evidence="2" id="KW-0479">Metal-binding</keyword>
<feature type="compositionally biased region" description="Acidic residues" evidence="8">
    <location>
        <begin position="187"/>
        <end position="197"/>
    </location>
</feature>
<keyword evidence="11" id="KW-1185">Reference proteome</keyword>
<gene>
    <name evidence="10" type="ORF">HF521_014256</name>
</gene>
<evidence type="ECO:0000256" key="1">
    <source>
        <dbReference type="ARBA" id="ARBA00001913"/>
    </source>
</evidence>
<dbReference type="SMART" id="SM00159">
    <property type="entry name" value="PTX"/>
    <property type="match status" value="1"/>
</dbReference>
<dbReference type="GO" id="GO:0046872">
    <property type="term" value="F:metal ion binding"/>
    <property type="evidence" value="ECO:0007669"/>
    <property type="project" value="UniProtKB-KW"/>
</dbReference>
<accession>A0A8T0A8H5</accession>
<protein>
    <recommendedName>
        <fullName evidence="9">Pentraxin (PTX) domain-containing protein</fullName>
    </recommendedName>
</protein>
<feature type="coiled-coil region" evidence="7">
    <location>
        <begin position="334"/>
        <end position="379"/>
    </location>
</feature>
<evidence type="ECO:0000256" key="4">
    <source>
        <dbReference type="ARBA" id="ARBA00023157"/>
    </source>
</evidence>
<dbReference type="Gene3D" id="2.60.120.200">
    <property type="match status" value="1"/>
</dbReference>
<evidence type="ECO:0000256" key="6">
    <source>
        <dbReference type="PROSITE-ProRule" id="PRU01172"/>
    </source>
</evidence>
<evidence type="ECO:0000313" key="11">
    <source>
        <dbReference type="Proteomes" id="UP000606274"/>
    </source>
</evidence>